<keyword evidence="1" id="KW-0812">Transmembrane</keyword>
<proteinExistence type="predicted"/>
<keyword evidence="1" id="KW-0472">Membrane</keyword>
<protein>
    <recommendedName>
        <fullName evidence="2">TIP49 P-loop domain-containing protein</fullName>
    </recommendedName>
</protein>
<dbReference type="STRING" id="47427.A0A2H3DI14"/>
<dbReference type="InterPro" id="IPR010339">
    <property type="entry name" value="TIP49_P-loop"/>
</dbReference>
<evidence type="ECO:0000256" key="1">
    <source>
        <dbReference type="SAM" id="Phobius"/>
    </source>
</evidence>
<dbReference type="Pfam" id="PF06068">
    <property type="entry name" value="TIP49"/>
    <property type="match status" value="1"/>
</dbReference>
<feature type="transmembrane region" description="Helical" evidence="1">
    <location>
        <begin position="69"/>
        <end position="88"/>
    </location>
</feature>
<evidence type="ECO:0000313" key="4">
    <source>
        <dbReference type="Proteomes" id="UP000217790"/>
    </source>
</evidence>
<dbReference type="Proteomes" id="UP000217790">
    <property type="component" value="Unassembled WGS sequence"/>
</dbReference>
<name>A0A2H3DI14_ARMGA</name>
<dbReference type="AlphaFoldDB" id="A0A2H3DI14"/>
<evidence type="ECO:0000313" key="3">
    <source>
        <dbReference type="EMBL" id="PBK91112.1"/>
    </source>
</evidence>
<dbReference type="GO" id="GO:0005524">
    <property type="term" value="F:ATP binding"/>
    <property type="evidence" value="ECO:0007669"/>
    <property type="project" value="InterPro"/>
</dbReference>
<gene>
    <name evidence="3" type="ORF">ARMGADRAFT_287422</name>
</gene>
<feature type="domain" description="TIP49 P-loop" evidence="2">
    <location>
        <begin position="5"/>
        <end position="41"/>
    </location>
</feature>
<dbReference type="Gene3D" id="3.40.50.300">
    <property type="entry name" value="P-loop containing nucleotide triphosphate hydrolases"/>
    <property type="match status" value="1"/>
</dbReference>
<accession>A0A2H3DI14</accession>
<keyword evidence="1" id="KW-1133">Transmembrane helix</keyword>
<sequence length="89" mass="9557">MVRQSKAAGMILKIVQEGRIAGRTMLFAGPLSIGKTVNALAAFLFSSIFTFPRICDTSISQTPGLDVPFTMILLVAVVRCIGRLSTLLN</sequence>
<keyword evidence="4" id="KW-1185">Reference proteome</keyword>
<dbReference type="OrthoDB" id="10060499at2759"/>
<dbReference type="InterPro" id="IPR027417">
    <property type="entry name" value="P-loop_NTPase"/>
</dbReference>
<organism evidence="3 4">
    <name type="scientific">Armillaria gallica</name>
    <name type="common">Bulbous honey fungus</name>
    <name type="synonym">Armillaria bulbosa</name>
    <dbReference type="NCBI Taxonomy" id="47427"/>
    <lineage>
        <taxon>Eukaryota</taxon>
        <taxon>Fungi</taxon>
        <taxon>Dikarya</taxon>
        <taxon>Basidiomycota</taxon>
        <taxon>Agaricomycotina</taxon>
        <taxon>Agaricomycetes</taxon>
        <taxon>Agaricomycetidae</taxon>
        <taxon>Agaricales</taxon>
        <taxon>Marasmiineae</taxon>
        <taxon>Physalacriaceae</taxon>
        <taxon>Armillaria</taxon>
    </lineage>
</organism>
<dbReference type="InParanoid" id="A0A2H3DI14"/>
<reference evidence="4" key="1">
    <citation type="journal article" date="2017" name="Nat. Ecol. Evol.">
        <title>Genome expansion and lineage-specific genetic innovations in the forest pathogenic fungi Armillaria.</title>
        <authorList>
            <person name="Sipos G."/>
            <person name="Prasanna A.N."/>
            <person name="Walter M.C."/>
            <person name="O'Connor E."/>
            <person name="Balint B."/>
            <person name="Krizsan K."/>
            <person name="Kiss B."/>
            <person name="Hess J."/>
            <person name="Varga T."/>
            <person name="Slot J."/>
            <person name="Riley R."/>
            <person name="Boka B."/>
            <person name="Rigling D."/>
            <person name="Barry K."/>
            <person name="Lee J."/>
            <person name="Mihaltcheva S."/>
            <person name="LaButti K."/>
            <person name="Lipzen A."/>
            <person name="Waldron R."/>
            <person name="Moloney N.M."/>
            <person name="Sperisen C."/>
            <person name="Kredics L."/>
            <person name="Vagvoelgyi C."/>
            <person name="Patrignani A."/>
            <person name="Fitzpatrick D."/>
            <person name="Nagy I."/>
            <person name="Doyle S."/>
            <person name="Anderson J.B."/>
            <person name="Grigoriev I.V."/>
            <person name="Gueldener U."/>
            <person name="Muensterkoetter M."/>
            <person name="Nagy L.G."/>
        </authorList>
    </citation>
    <scope>NUCLEOTIDE SEQUENCE [LARGE SCALE GENOMIC DNA]</scope>
    <source>
        <strain evidence="4">Ar21-2</strain>
    </source>
</reference>
<evidence type="ECO:0000259" key="2">
    <source>
        <dbReference type="Pfam" id="PF06068"/>
    </source>
</evidence>
<feature type="transmembrane region" description="Helical" evidence="1">
    <location>
        <begin position="20"/>
        <end position="49"/>
    </location>
</feature>
<dbReference type="EMBL" id="KZ293663">
    <property type="protein sequence ID" value="PBK91112.1"/>
    <property type="molecule type" value="Genomic_DNA"/>
</dbReference>